<dbReference type="EMBL" id="CAMXCT010001114">
    <property type="protein sequence ID" value="CAI3986896.1"/>
    <property type="molecule type" value="Genomic_DNA"/>
</dbReference>
<name>A0A9P1C8H3_9DINO</name>
<dbReference type="EMBL" id="CAMXCT020001114">
    <property type="protein sequence ID" value="CAL1140271.1"/>
    <property type="molecule type" value="Genomic_DNA"/>
</dbReference>
<comment type="caution">
    <text evidence="1">The sequence shown here is derived from an EMBL/GenBank/DDBJ whole genome shotgun (WGS) entry which is preliminary data.</text>
</comment>
<dbReference type="Proteomes" id="UP001152797">
    <property type="component" value="Unassembled WGS sequence"/>
</dbReference>
<sequence>MAKADLGSQPVLLSNGNGWANVTRFATLSLHRLSETQHKAKMSGASALWRCVSRIEEEQKRSSLHRLRQSASMESVLSTKKQTDEMLRKLRVMVDSFDLEVDESVESICRHILDEEDDLMNLFLKH</sequence>
<protein>
    <submittedName>
        <fullName evidence="1">Uncharacterized protein</fullName>
    </submittedName>
</protein>
<accession>A0A9P1C8H3</accession>
<dbReference type="EMBL" id="CAMXCT030001114">
    <property type="protein sequence ID" value="CAL4774208.1"/>
    <property type="molecule type" value="Genomic_DNA"/>
</dbReference>
<dbReference type="AlphaFoldDB" id="A0A9P1C8H3"/>
<proteinExistence type="predicted"/>
<gene>
    <name evidence="1" type="ORF">C1SCF055_LOCUS14210</name>
</gene>
<evidence type="ECO:0000313" key="2">
    <source>
        <dbReference type="EMBL" id="CAL4774208.1"/>
    </source>
</evidence>
<reference evidence="2 3" key="2">
    <citation type="submission" date="2024-05" db="EMBL/GenBank/DDBJ databases">
        <authorList>
            <person name="Chen Y."/>
            <person name="Shah S."/>
            <person name="Dougan E. K."/>
            <person name="Thang M."/>
            <person name="Chan C."/>
        </authorList>
    </citation>
    <scope>NUCLEOTIDE SEQUENCE [LARGE SCALE GENOMIC DNA]</scope>
</reference>
<reference evidence="1" key="1">
    <citation type="submission" date="2022-10" db="EMBL/GenBank/DDBJ databases">
        <authorList>
            <person name="Chen Y."/>
            <person name="Dougan E. K."/>
            <person name="Chan C."/>
            <person name="Rhodes N."/>
            <person name="Thang M."/>
        </authorList>
    </citation>
    <scope>NUCLEOTIDE SEQUENCE</scope>
</reference>
<evidence type="ECO:0000313" key="1">
    <source>
        <dbReference type="EMBL" id="CAI3986896.1"/>
    </source>
</evidence>
<keyword evidence="3" id="KW-1185">Reference proteome</keyword>
<evidence type="ECO:0000313" key="3">
    <source>
        <dbReference type="Proteomes" id="UP001152797"/>
    </source>
</evidence>
<dbReference type="OrthoDB" id="444501at2759"/>
<organism evidence="1">
    <name type="scientific">Cladocopium goreaui</name>
    <dbReference type="NCBI Taxonomy" id="2562237"/>
    <lineage>
        <taxon>Eukaryota</taxon>
        <taxon>Sar</taxon>
        <taxon>Alveolata</taxon>
        <taxon>Dinophyceae</taxon>
        <taxon>Suessiales</taxon>
        <taxon>Symbiodiniaceae</taxon>
        <taxon>Cladocopium</taxon>
    </lineage>
</organism>